<feature type="region of interest" description="Disordered" evidence="1">
    <location>
        <begin position="194"/>
        <end position="349"/>
    </location>
</feature>
<feature type="compositionally biased region" description="Polar residues" evidence="1">
    <location>
        <begin position="194"/>
        <end position="209"/>
    </location>
</feature>
<dbReference type="GO" id="GO:0003729">
    <property type="term" value="F:mRNA binding"/>
    <property type="evidence" value="ECO:0007669"/>
    <property type="project" value="TreeGrafter"/>
</dbReference>
<feature type="compositionally biased region" description="Low complexity" evidence="1">
    <location>
        <begin position="646"/>
        <end position="678"/>
    </location>
</feature>
<dbReference type="Pfam" id="PF04146">
    <property type="entry name" value="YTH"/>
    <property type="match status" value="1"/>
</dbReference>
<dbReference type="GO" id="GO:0005654">
    <property type="term" value="C:nucleoplasm"/>
    <property type="evidence" value="ECO:0007669"/>
    <property type="project" value="TreeGrafter"/>
</dbReference>
<keyword evidence="4" id="KW-1185">Reference proteome</keyword>
<comment type="caution">
    <text evidence="3">The sequence shown here is derived from an EMBL/GenBank/DDBJ whole genome shotgun (WGS) entry which is preliminary data.</text>
</comment>
<feature type="region of interest" description="Disordered" evidence="1">
    <location>
        <begin position="1"/>
        <end position="47"/>
    </location>
</feature>
<feature type="compositionally biased region" description="Polar residues" evidence="1">
    <location>
        <begin position="111"/>
        <end position="124"/>
    </location>
</feature>
<feature type="region of interest" description="Disordered" evidence="1">
    <location>
        <begin position="783"/>
        <end position="923"/>
    </location>
</feature>
<feature type="compositionally biased region" description="Polar residues" evidence="1">
    <location>
        <begin position="632"/>
        <end position="645"/>
    </location>
</feature>
<sequence>MAENNPNKLDTTSTLEVIVTQQDSDSPGRSDGRERSVSPTENEYRTDLTNIIISSETSQPNISRYDVIHKVSPEVDTLRIESCPMETNTPIQATLKRDDDQTNEDGKTKMRISSQEQSPVNQATSDVDYKTADIVSSVEDTSDVCELRNSYDTPVVVIRAPTSLDVPDQEMRELHDTEILPNESTDSISSELITDSQQLTSEPIPSISMSRADEQPVEMNGDLSMDLASDKNLQTSHREYLDNSEEALTLNVNESLNSSEASSGQEKKGGIRGGAENFDEISDIENWDDIEGGDDELWKLSFQPSLTGPEAEERDDEEEKDTPEESRSMREQMSPISSGDEFGEAEDKEKYFQKGGYRDFYDSEGKGEMIGQSIIVIGGGAASHGRYQSRSRDRVFEFNEPLSPAPNDSVPKQLDSKSANSNLTRIVKLSEDATSDISDSSFKDTMDDYEESKVKNKRVKPHHSRVRESSSHPKDLPFSDKLFVDAKYFIMKSNNHENIRIAKEKYAWSTPLPNEKKLSQSYRQHKNIILLFSVRESGRFQGFARLASDVKRSGPPIQWHLPHGIKANSLGGIFRLQWVYKEDLEFSRCQDVSNPWNDNKPVKISRDGQELPPGIGEKLCRLWFERPDTPPDISSPSKTSNSNLETTSTSPTTHQPTTTTATTSSASTTSATPFPAPATQLPYPTFPYPYGIQPSTTTPHNVHLQNYLAQAQQHQLLVAQGVRPPASYSTYPYLHQQMQNYAMAQSMQAFTQANKMAMWNVESQQQRKAMAAAAMNYLKEAAALTKTKSPKNRTPSPTSKRRRISSDSSSKRSHHDLRHALRGEKDKSRSYHRSNSSRSAKTRHSSSSKHRRYSSSRKYSSSKIRKGHHANRSRTHSSSPTPQEREYESPNNDFKSQESPSSPESIELSPSKDPTQEFGVDKEILLHGSYDDYLKEMQQKGVHAAAGLGRQKSRENT</sequence>
<evidence type="ECO:0000259" key="2">
    <source>
        <dbReference type="PROSITE" id="PS50882"/>
    </source>
</evidence>
<dbReference type="Gene3D" id="3.10.590.10">
    <property type="entry name" value="ph1033 like domains"/>
    <property type="match status" value="1"/>
</dbReference>
<evidence type="ECO:0000313" key="3">
    <source>
        <dbReference type="EMBL" id="KAI6651634.1"/>
    </source>
</evidence>
<feature type="compositionally biased region" description="Acidic residues" evidence="1">
    <location>
        <begin position="310"/>
        <end position="322"/>
    </location>
</feature>
<dbReference type="GO" id="GO:0000398">
    <property type="term" value="P:mRNA splicing, via spliceosome"/>
    <property type="evidence" value="ECO:0007669"/>
    <property type="project" value="TreeGrafter"/>
</dbReference>
<organism evidence="3 4">
    <name type="scientific">Oopsacas minuta</name>
    <dbReference type="NCBI Taxonomy" id="111878"/>
    <lineage>
        <taxon>Eukaryota</taxon>
        <taxon>Metazoa</taxon>
        <taxon>Porifera</taxon>
        <taxon>Hexactinellida</taxon>
        <taxon>Hexasterophora</taxon>
        <taxon>Lyssacinosida</taxon>
        <taxon>Leucopsacidae</taxon>
        <taxon>Oopsacas</taxon>
    </lineage>
</organism>
<feature type="region of interest" description="Disordered" evidence="1">
    <location>
        <begin position="449"/>
        <end position="473"/>
    </location>
</feature>
<feature type="compositionally biased region" description="Basic residues" evidence="1">
    <location>
        <begin position="840"/>
        <end position="855"/>
    </location>
</feature>
<dbReference type="PROSITE" id="PS50882">
    <property type="entry name" value="YTH"/>
    <property type="match status" value="1"/>
</dbReference>
<feature type="compositionally biased region" description="Polar residues" evidence="1">
    <location>
        <begin position="1"/>
        <end position="25"/>
    </location>
</feature>
<feature type="compositionally biased region" description="Basic and acidic residues" evidence="1">
    <location>
        <begin position="95"/>
        <end position="108"/>
    </location>
</feature>
<feature type="domain" description="YTH" evidence="2">
    <location>
        <begin position="486"/>
        <end position="623"/>
    </location>
</feature>
<dbReference type="PANTHER" id="PTHR12357:SF3">
    <property type="entry name" value="YTH DOMAIN-CONTAINING PROTEIN 1"/>
    <property type="match status" value="1"/>
</dbReference>
<feature type="region of interest" description="Disordered" evidence="1">
    <location>
        <begin position="399"/>
        <end position="418"/>
    </location>
</feature>
<feature type="compositionally biased region" description="Basic residues" evidence="1">
    <location>
        <begin position="863"/>
        <end position="875"/>
    </location>
</feature>
<dbReference type="PANTHER" id="PTHR12357">
    <property type="entry name" value="YTH YT521-B HOMOLOGY DOMAIN-CONTAINING"/>
    <property type="match status" value="1"/>
</dbReference>
<dbReference type="CDD" id="cd21134">
    <property type="entry name" value="YTH"/>
    <property type="match status" value="1"/>
</dbReference>
<feature type="compositionally biased region" description="Basic and acidic residues" evidence="1">
    <location>
        <begin position="818"/>
        <end position="829"/>
    </location>
</feature>
<reference evidence="3 4" key="1">
    <citation type="journal article" date="2023" name="BMC Biol.">
        <title>The compact genome of the sponge Oopsacas minuta (Hexactinellida) is lacking key metazoan core genes.</title>
        <authorList>
            <person name="Santini S."/>
            <person name="Schenkelaars Q."/>
            <person name="Jourda C."/>
            <person name="Duchesne M."/>
            <person name="Belahbib H."/>
            <person name="Rocher C."/>
            <person name="Selva M."/>
            <person name="Riesgo A."/>
            <person name="Vervoort M."/>
            <person name="Leys S.P."/>
            <person name="Kodjabachian L."/>
            <person name="Le Bivic A."/>
            <person name="Borchiellini C."/>
            <person name="Claverie J.M."/>
            <person name="Renard E."/>
        </authorList>
    </citation>
    <scope>NUCLEOTIDE SEQUENCE [LARGE SCALE GENOMIC DNA]</scope>
    <source>
        <strain evidence="3">SPO-2</strain>
    </source>
</reference>
<accession>A0AAV7JSX7</accession>
<feature type="compositionally biased region" description="Acidic residues" evidence="1">
    <location>
        <begin position="277"/>
        <end position="295"/>
    </location>
</feature>
<feature type="compositionally biased region" description="Basic residues" evidence="1">
    <location>
        <begin position="455"/>
        <end position="465"/>
    </location>
</feature>
<protein>
    <recommendedName>
        <fullName evidence="2">YTH domain-containing protein</fullName>
    </recommendedName>
</protein>
<gene>
    <name evidence="3" type="ORF">LOD99_4885</name>
</gene>
<evidence type="ECO:0000256" key="1">
    <source>
        <dbReference type="SAM" id="MobiDB-lite"/>
    </source>
</evidence>
<evidence type="ECO:0000313" key="4">
    <source>
        <dbReference type="Proteomes" id="UP001165289"/>
    </source>
</evidence>
<proteinExistence type="predicted"/>
<dbReference type="AlphaFoldDB" id="A0AAV7JSX7"/>
<feature type="region of interest" description="Disordered" evidence="1">
    <location>
        <begin position="90"/>
        <end position="124"/>
    </location>
</feature>
<feature type="region of interest" description="Disordered" evidence="1">
    <location>
        <begin position="626"/>
        <end position="678"/>
    </location>
</feature>
<feature type="compositionally biased region" description="Basic and acidic residues" evidence="1">
    <location>
        <begin position="26"/>
        <end position="46"/>
    </location>
</feature>
<feature type="compositionally biased region" description="Polar residues" evidence="1">
    <location>
        <begin position="250"/>
        <end position="264"/>
    </location>
</feature>
<dbReference type="GO" id="GO:0000381">
    <property type="term" value="P:regulation of alternative mRNA splicing, via spliceosome"/>
    <property type="evidence" value="ECO:0007669"/>
    <property type="project" value="TreeGrafter"/>
</dbReference>
<name>A0AAV7JSX7_9METZ</name>
<dbReference type="Proteomes" id="UP001165289">
    <property type="component" value="Unassembled WGS sequence"/>
</dbReference>
<dbReference type="EMBL" id="JAKMXF010000302">
    <property type="protein sequence ID" value="KAI6651634.1"/>
    <property type="molecule type" value="Genomic_DNA"/>
</dbReference>
<dbReference type="GO" id="GO:1990247">
    <property type="term" value="F:N6-methyladenosine-containing RNA reader activity"/>
    <property type="evidence" value="ECO:0007669"/>
    <property type="project" value="TreeGrafter"/>
</dbReference>
<feature type="compositionally biased region" description="Low complexity" evidence="1">
    <location>
        <begin position="897"/>
        <end position="911"/>
    </location>
</feature>
<dbReference type="InterPro" id="IPR007275">
    <property type="entry name" value="YTH_domain"/>
</dbReference>
<dbReference type="InterPro" id="IPR045168">
    <property type="entry name" value="YTH_prot"/>
</dbReference>